<dbReference type="Pfam" id="PF00059">
    <property type="entry name" value="Lectin_C"/>
    <property type="match status" value="1"/>
</dbReference>
<sequence length="674" mass="76096">MYEWNIRRVICEAFKLGMYGEGYMWLIPGWYNKDWYKEEPDSGIDCTVGEISLFIESTMYISTQERLLGKEDTVTVAGITPAEYTSQLWEHFSLREDEFQNYTMIPQASYGYDAIWAVALALNRSVEVLKAKVFSNGQQRRLEQFSHGDDEMFDVIFDALGSVDFEGVSGPVSFSGSDRIGVMKIEQLQGGCPGDWTHRGRYCYLFLSSELTWDEAVSSCSDLGGFLLSISSEEESLSLKELITEQDLGDGKRWWISLRRLPSGDLRWSDGLEESVMWYLQTGRPIDAARWPLLHPGLECERSVFRLHAARKAFFICKQFAEFLEVTVAEHDLAKDEIEWFSDIIWPGGAVPLDHTPQVIFTTVEIYEGVPFFVYIISCCLAGLGMILAVVCLVFNIYHRNQRFIKLSSPNLNSLIIFGCIMIYASTCLVGWEDPSINQAIFLKFCQIRVWFFSVGFVLSFGSMFSKTWRVHKVAALKNPKRVIITDRHLFLMVGVLLLIDVSLLSGWFIFNPMRVVKEYLHSEEDSENLLILTPYIQYCTTDNSLIWQCTLYGYKALLLIFGVFLAWETRKVTIPALNDSKLIGLCVYNVVLLSAIGVGVNLALTTDPSPSFIFTSAIQIFCTSVTLIIIFIPKDASSGGVSIQSGGGCPPPPDGLKWTAGALFSLLPHFTYS</sequence>
<feature type="domain" description="C-type lectin" evidence="10">
    <location>
        <begin position="199"/>
        <end position="300"/>
    </location>
</feature>
<keyword evidence="5 9" id="KW-0472">Membrane</keyword>
<keyword evidence="13" id="KW-1185">Reference proteome</keyword>
<dbReference type="GO" id="GO:0007214">
    <property type="term" value="P:gamma-aminobutyric acid signaling pathway"/>
    <property type="evidence" value="ECO:0007669"/>
    <property type="project" value="TreeGrafter"/>
</dbReference>
<dbReference type="Gene3D" id="3.10.100.10">
    <property type="entry name" value="Mannose-Binding Protein A, subunit A"/>
    <property type="match status" value="1"/>
</dbReference>
<dbReference type="Proteomes" id="UP000230750">
    <property type="component" value="Unassembled WGS sequence"/>
</dbReference>
<feature type="transmembrane region" description="Helical" evidence="9">
    <location>
        <begin position="583"/>
        <end position="605"/>
    </location>
</feature>
<protein>
    <recommendedName>
        <fullName evidence="14">G-protein coupled receptors family 3 profile domain-containing protein</fullName>
    </recommendedName>
</protein>
<dbReference type="OrthoDB" id="2150267at2759"/>
<feature type="domain" description="G-protein coupled receptors family 3 profile" evidence="11">
    <location>
        <begin position="446"/>
        <end position="635"/>
    </location>
</feature>
<comment type="caution">
    <text evidence="12">The sequence shown here is derived from an EMBL/GenBank/DDBJ whole genome shotgun (WGS) entry which is preliminary data.</text>
</comment>
<dbReference type="PANTHER" id="PTHR10519:SF20">
    <property type="entry name" value="G-PROTEIN COUPLED RECEPTOR 156-RELATED"/>
    <property type="match status" value="1"/>
</dbReference>
<comment type="subcellular location">
    <subcellularLocation>
        <location evidence="1">Membrane</location>
        <topology evidence="1">Multi-pass membrane protein</topology>
    </subcellularLocation>
</comment>
<reference evidence="12 13" key="1">
    <citation type="journal article" date="2017" name="PLoS Biol.">
        <title>The sea cucumber genome provides insights into morphological evolution and visceral regeneration.</title>
        <authorList>
            <person name="Zhang X."/>
            <person name="Sun L."/>
            <person name="Yuan J."/>
            <person name="Sun Y."/>
            <person name="Gao Y."/>
            <person name="Zhang L."/>
            <person name="Li S."/>
            <person name="Dai H."/>
            <person name="Hamel J.F."/>
            <person name="Liu C."/>
            <person name="Yu Y."/>
            <person name="Liu S."/>
            <person name="Lin W."/>
            <person name="Guo K."/>
            <person name="Jin S."/>
            <person name="Xu P."/>
            <person name="Storey K.B."/>
            <person name="Huan P."/>
            <person name="Zhang T."/>
            <person name="Zhou Y."/>
            <person name="Zhang J."/>
            <person name="Lin C."/>
            <person name="Li X."/>
            <person name="Xing L."/>
            <person name="Huo D."/>
            <person name="Sun M."/>
            <person name="Wang L."/>
            <person name="Mercier A."/>
            <person name="Li F."/>
            <person name="Yang H."/>
            <person name="Xiang J."/>
        </authorList>
    </citation>
    <scope>NUCLEOTIDE SEQUENCE [LARGE SCALE GENOMIC DNA]</scope>
    <source>
        <strain evidence="12">Shaxun</strain>
        <tissue evidence="12">Muscle</tissue>
    </source>
</reference>
<evidence type="ECO:0000256" key="9">
    <source>
        <dbReference type="SAM" id="Phobius"/>
    </source>
</evidence>
<dbReference type="PRINTS" id="PR01176">
    <property type="entry name" value="GABABRECEPTR"/>
</dbReference>
<evidence type="ECO:0000256" key="6">
    <source>
        <dbReference type="ARBA" id="ARBA00023170"/>
    </source>
</evidence>
<evidence type="ECO:0000256" key="1">
    <source>
        <dbReference type="ARBA" id="ARBA00004141"/>
    </source>
</evidence>
<dbReference type="Pfam" id="PF01094">
    <property type="entry name" value="ANF_receptor"/>
    <property type="match status" value="1"/>
</dbReference>
<feature type="transmembrane region" description="Helical" evidence="9">
    <location>
        <begin position="490"/>
        <end position="511"/>
    </location>
</feature>
<dbReference type="PRINTS" id="PR01177">
    <property type="entry name" value="GABAB1RECPTR"/>
</dbReference>
<feature type="transmembrane region" description="Helical" evidence="9">
    <location>
        <begin position="372"/>
        <end position="398"/>
    </location>
</feature>
<feature type="transmembrane region" description="Helical" evidence="9">
    <location>
        <begin position="448"/>
        <end position="469"/>
    </location>
</feature>
<proteinExistence type="predicted"/>
<keyword evidence="2 9" id="KW-0812">Transmembrane</keyword>
<dbReference type="SUPFAM" id="SSF53822">
    <property type="entry name" value="Periplasmic binding protein-like I"/>
    <property type="match status" value="1"/>
</dbReference>
<dbReference type="InterPro" id="IPR001828">
    <property type="entry name" value="ANF_lig-bd_rcpt"/>
</dbReference>
<evidence type="ECO:0000259" key="11">
    <source>
        <dbReference type="PROSITE" id="PS50259"/>
    </source>
</evidence>
<organism evidence="12 13">
    <name type="scientific">Stichopus japonicus</name>
    <name type="common">Sea cucumber</name>
    <dbReference type="NCBI Taxonomy" id="307972"/>
    <lineage>
        <taxon>Eukaryota</taxon>
        <taxon>Metazoa</taxon>
        <taxon>Echinodermata</taxon>
        <taxon>Eleutherozoa</taxon>
        <taxon>Echinozoa</taxon>
        <taxon>Holothuroidea</taxon>
        <taxon>Aspidochirotacea</taxon>
        <taxon>Aspidochirotida</taxon>
        <taxon>Stichopodidae</taxon>
        <taxon>Apostichopus</taxon>
    </lineage>
</organism>
<accession>A0A2G8LQ28</accession>
<dbReference type="GO" id="GO:0038039">
    <property type="term" value="C:G protein-coupled receptor heterodimeric complex"/>
    <property type="evidence" value="ECO:0007669"/>
    <property type="project" value="TreeGrafter"/>
</dbReference>
<keyword evidence="7" id="KW-0325">Glycoprotein</keyword>
<feature type="transmembrane region" description="Helical" evidence="9">
    <location>
        <begin position="553"/>
        <end position="571"/>
    </location>
</feature>
<evidence type="ECO:0000256" key="5">
    <source>
        <dbReference type="ARBA" id="ARBA00023136"/>
    </source>
</evidence>
<dbReference type="SUPFAM" id="SSF56436">
    <property type="entry name" value="C-type lectin-like"/>
    <property type="match status" value="1"/>
</dbReference>
<dbReference type="Pfam" id="PF00003">
    <property type="entry name" value="7tm_3"/>
    <property type="match status" value="1"/>
</dbReference>
<evidence type="ECO:0000259" key="10">
    <source>
        <dbReference type="PROSITE" id="PS50041"/>
    </source>
</evidence>
<name>A0A2G8LQ28_STIJA</name>
<evidence type="ECO:0000313" key="12">
    <source>
        <dbReference type="EMBL" id="PIK62322.1"/>
    </source>
</evidence>
<dbReference type="STRING" id="307972.A0A2G8LQ28"/>
<keyword evidence="6" id="KW-0675">Receptor</keyword>
<evidence type="ECO:0000256" key="7">
    <source>
        <dbReference type="ARBA" id="ARBA00023180"/>
    </source>
</evidence>
<dbReference type="CDD" id="cd15047">
    <property type="entry name" value="7tmC_GABA-B-like"/>
    <property type="match status" value="1"/>
</dbReference>
<feature type="transmembrane region" description="Helical" evidence="9">
    <location>
        <begin position="410"/>
        <end position="432"/>
    </location>
</feature>
<keyword evidence="8" id="KW-0807">Transducer</keyword>
<dbReference type="InterPro" id="IPR017978">
    <property type="entry name" value="GPCR_3_C"/>
</dbReference>
<dbReference type="InterPro" id="IPR016187">
    <property type="entry name" value="CTDL_fold"/>
</dbReference>
<evidence type="ECO:0000256" key="8">
    <source>
        <dbReference type="ARBA" id="ARBA00023224"/>
    </source>
</evidence>
<dbReference type="GO" id="GO:0004965">
    <property type="term" value="F:G protein-coupled GABA receptor activity"/>
    <property type="evidence" value="ECO:0007669"/>
    <property type="project" value="InterPro"/>
</dbReference>
<evidence type="ECO:0000256" key="2">
    <source>
        <dbReference type="ARBA" id="ARBA00022692"/>
    </source>
</evidence>
<gene>
    <name evidence="12" type="ORF">BSL78_00753</name>
</gene>
<dbReference type="PROSITE" id="PS50041">
    <property type="entry name" value="C_TYPE_LECTIN_2"/>
    <property type="match status" value="1"/>
</dbReference>
<evidence type="ECO:0000256" key="4">
    <source>
        <dbReference type="ARBA" id="ARBA00023040"/>
    </source>
</evidence>
<dbReference type="AlphaFoldDB" id="A0A2G8LQ28"/>
<dbReference type="InterPro" id="IPR001304">
    <property type="entry name" value="C-type_lectin-like"/>
</dbReference>
<dbReference type="PROSITE" id="PS50259">
    <property type="entry name" value="G_PROTEIN_RECEP_F3_4"/>
    <property type="match status" value="1"/>
</dbReference>
<dbReference type="InterPro" id="IPR028082">
    <property type="entry name" value="Peripla_BP_I"/>
</dbReference>
<dbReference type="Gene3D" id="3.40.50.2300">
    <property type="match status" value="1"/>
</dbReference>
<keyword evidence="4" id="KW-0297">G-protein coupled receptor</keyword>
<dbReference type="PANTHER" id="PTHR10519">
    <property type="entry name" value="GABA-B RECEPTOR"/>
    <property type="match status" value="1"/>
</dbReference>
<keyword evidence="3 9" id="KW-1133">Transmembrane helix</keyword>
<dbReference type="SMART" id="SM00034">
    <property type="entry name" value="CLECT"/>
    <property type="match status" value="1"/>
</dbReference>
<feature type="transmembrane region" description="Helical" evidence="9">
    <location>
        <begin position="611"/>
        <end position="633"/>
    </location>
</feature>
<evidence type="ECO:0008006" key="14">
    <source>
        <dbReference type="Google" id="ProtNLM"/>
    </source>
</evidence>
<dbReference type="EMBL" id="MRZV01000014">
    <property type="protein sequence ID" value="PIK62322.1"/>
    <property type="molecule type" value="Genomic_DNA"/>
</dbReference>
<dbReference type="InterPro" id="IPR002455">
    <property type="entry name" value="GPCR3_GABA-B"/>
</dbReference>
<dbReference type="InterPro" id="IPR016186">
    <property type="entry name" value="C-type_lectin-like/link_sf"/>
</dbReference>
<evidence type="ECO:0000313" key="13">
    <source>
        <dbReference type="Proteomes" id="UP000230750"/>
    </source>
</evidence>
<evidence type="ECO:0000256" key="3">
    <source>
        <dbReference type="ARBA" id="ARBA00022989"/>
    </source>
</evidence>